<dbReference type="AlphaFoldDB" id="A0A7S7M2K4"/>
<gene>
    <name evidence="1" type="ORF">HUE87_05995</name>
</gene>
<keyword evidence="2" id="KW-1185">Reference proteome</keyword>
<dbReference type="KEGG" id="smas:HUE87_05995"/>
<sequence length="63" mass="7178">MCIPHGATGAKDSSYINTKPKKHVKKVAQHIFEKGDPNFVDERRLEEDSIKDKKSFLSSLFDD</sequence>
<evidence type="ECO:0000313" key="1">
    <source>
        <dbReference type="EMBL" id="QOY55775.1"/>
    </source>
</evidence>
<name>A0A7S7M2K4_9BACT</name>
<dbReference type="EMBL" id="CP054493">
    <property type="protein sequence ID" value="QOY55775.1"/>
    <property type="molecule type" value="Genomic_DNA"/>
</dbReference>
<evidence type="ECO:0000313" key="2">
    <source>
        <dbReference type="Proteomes" id="UP000593836"/>
    </source>
</evidence>
<protein>
    <submittedName>
        <fullName evidence="1">Uncharacterized protein</fullName>
    </submittedName>
</protein>
<accession>A0A7S7M2K4</accession>
<reference evidence="1 2" key="1">
    <citation type="submission" date="2020-05" db="EMBL/GenBank/DDBJ databases">
        <title>Sulfurimonas marisnigri, sp. nov., and Sulfurimonas baltica, sp. nov., manganese oxide reducing chemolithoautotrophs of the class Epsilonproteobacteria isolated from the pelagic redoxclines of the Black and Baltic Seas and emended description of the genus Sulfurimonas.</title>
        <authorList>
            <person name="Henkel J.V."/>
            <person name="Laudan C."/>
            <person name="Werner J."/>
            <person name="Neu T."/>
            <person name="Plewe S."/>
            <person name="Sproer C."/>
            <person name="Bunk B."/>
            <person name="Schulz-Vogt H.N."/>
        </authorList>
    </citation>
    <scope>NUCLEOTIDE SEQUENCE [LARGE SCALE GENOMIC DNA]</scope>
    <source>
        <strain evidence="1 2">SoZ1</strain>
    </source>
</reference>
<proteinExistence type="predicted"/>
<dbReference type="Proteomes" id="UP000593836">
    <property type="component" value="Chromosome"/>
</dbReference>
<dbReference type="RefSeq" id="WP_194367813.1">
    <property type="nucleotide sequence ID" value="NZ_CP054493.1"/>
</dbReference>
<organism evidence="1 2">
    <name type="scientific">Candidatus Sulfurimonas marisnigri</name>
    <dbReference type="NCBI Taxonomy" id="2740405"/>
    <lineage>
        <taxon>Bacteria</taxon>
        <taxon>Pseudomonadati</taxon>
        <taxon>Campylobacterota</taxon>
        <taxon>Epsilonproteobacteria</taxon>
        <taxon>Campylobacterales</taxon>
        <taxon>Sulfurimonadaceae</taxon>
        <taxon>Sulfurimonas</taxon>
    </lineage>
</organism>